<dbReference type="InterPro" id="IPR036388">
    <property type="entry name" value="WH-like_DNA-bd_sf"/>
</dbReference>
<dbReference type="Proteomes" id="UP000250088">
    <property type="component" value="Chromosome"/>
</dbReference>
<feature type="compositionally biased region" description="Basic and acidic residues" evidence="1">
    <location>
        <begin position="1"/>
        <end position="16"/>
    </location>
</feature>
<proteinExistence type="predicted"/>
<name>A0A2Z2HZB5_9EURY</name>
<dbReference type="OrthoDB" id="240032at2157"/>
<sequence>MGDSESSGRTDAHPGDGIEAWVAETTPAERVKEVIRHAYTPVSASEVADEAQTTPKTARKHLESLSTDGFVAVDGDDQGGKRYRRSPESLVVARANRLLSDLSTTDLTERVTEMQATIREYRSTYGVDSPEELAVALGAEALEGEEAADDAVDVSVVTEWQTTQRNLAFAQAALSIDQATEHVEEGRSGSVANS</sequence>
<dbReference type="RefSeq" id="WP_086887407.1">
    <property type="nucleotide sequence ID" value="NZ_CP019893.1"/>
</dbReference>
<dbReference type="KEGG" id="naj:B1756_04165"/>
<evidence type="ECO:0000313" key="3">
    <source>
        <dbReference type="Proteomes" id="UP000250088"/>
    </source>
</evidence>
<dbReference type="Gene3D" id="1.10.10.10">
    <property type="entry name" value="Winged helix-like DNA-binding domain superfamily/Winged helix DNA-binding domain"/>
    <property type="match status" value="1"/>
</dbReference>
<reference evidence="3" key="1">
    <citation type="submission" date="2017-02" db="EMBL/GenBank/DDBJ databases">
        <title>Natronthermophilus aegyptiacus gen. nov.,sp. nov., an aerobic, extremely halophilic alkalithermophilic archaeon isolated from the athalassohaline Wadi An Natrun, Egypt.</title>
        <authorList>
            <person name="Zhao B."/>
        </authorList>
    </citation>
    <scope>NUCLEOTIDE SEQUENCE [LARGE SCALE GENOMIC DNA]</scope>
    <source>
        <strain evidence="3">JW/NM-HA 15</strain>
    </source>
</reference>
<dbReference type="Pfam" id="PF24033">
    <property type="entry name" value="DUF7342"/>
    <property type="match status" value="1"/>
</dbReference>
<gene>
    <name evidence="2" type="ORF">B1756_04165</name>
</gene>
<dbReference type="EMBL" id="CP019893">
    <property type="protein sequence ID" value="ARS89028.1"/>
    <property type="molecule type" value="Genomic_DNA"/>
</dbReference>
<feature type="region of interest" description="Disordered" evidence="1">
    <location>
        <begin position="41"/>
        <end position="85"/>
    </location>
</feature>
<dbReference type="AlphaFoldDB" id="A0A2Z2HZB5"/>
<keyword evidence="3" id="KW-1185">Reference proteome</keyword>
<feature type="region of interest" description="Disordered" evidence="1">
    <location>
        <begin position="1"/>
        <end position="25"/>
    </location>
</feature>
<organism evidence="2 3">
    <name type="scientific">Natrarchaeobaculum aegyptiacum</name>
    <dbReference type="NCBI Taxonomy" id="745377"/>
    <lineage>
        <taxon>Archaea</taxon>
        <taxon>Methanobacteriati</taxon>
        <taxon>Methanobacteriota</taxon>
        <taxon>Stenosarchaea group</taxon>
        <taxon>Halobacteria</taxon>
        <taxon>Halobacteriales</taxon>
        <taxon>Natrialbaceae</taxon>
        <taxon>Natrarchaeobaculum</taxon>
    </lineage>
</organism>
<evidence type="ECO:0008006" key="4">
    <source>
        <dbReference type="Google" id="ProtNLM"/>
    </source>
</evidence>
<evidence type="ECO:0000256" key="1">
    <source>
        <dbReference type="SAM" id="MobiDB-lite"/>
    </source>
</evidence>
<dbReference type="GeneID" id="32893245"/>
<dbReference type="SUPFAM" id="SSF46785">
    <property type="entry name" value="Winged helix' DNA-binding domain"/>
    <property type="match status" value="1"/>
</dbReference>
<dbReference type="InterPro" id="IPR055766">
    <property type="entry name" value="DUF7342"/>
</dbReference>
<protein>
    <recommendedName>
        <fullName evidence="4">Transcriptional regulator</fullName>
    </recommendedName>
</protein>
<accession>A0A2Z2HZB5</accession>
<evidence type="ECO:0000313" key="2">
    <source>
        <dbReference type="EMBL" id="ARS89028.1"/>
    </source>
</evidence>
<dbReference type="InterPro" id="IPR036390">
    <property type="entry name" value="WH_DNA-bd_sf"/>
</dbReference>